<comment type="caution">
    <text evidence="1">The sequence shown here is derived from an EMBL/GenBank/DDBJ whole genome shotgun (WGS) entry which is preliminary data.</text>
</comment>
<dbReference type="Proteomes" id="UP001595444">
    <property type="component" value="Unassembled WGS sequence"/>
</dbReference>
<dbReference type="InterPro" id="IPR011990">
    <property type="entry name" value="TPR-like_helical_dom_sf"/>
</dbReference>
<keyword evidence="2" id="KW-1185">Reference proteome</keyword>
<evidence type="ECO:0000313" key="2">
    <source>
        <dbReference type="Proteomes" id="UP001595444"/>
    </source>
</evidence>
<protein>
    <submittedName>
        <fullName evidence="1">DUF924 family protein</fullName>
    </submittedName>
</protein>
<dbReference type="InterPro" id="IPR010323">
    <property type="entry name" value="DUF924"/>
</dbReference>
<dbReference type="Gene3D" id="1.25.40.10">
    <property type="entry name" value="Tetratricopeptide repeat domain"/>
    <property type="match status" value="1"/>
</dbReference>
<evidence type="ECO:0000313" key="1">
    <source>
        <dbReference type="EMBL" id="MFC3053516.1"/>
    </source>
</evidence>
<sequence length="179" mass="21013">MRYEDVLYFWFQEAGVEAWWKKSKTFDDHVRRRFLSVYEKAAKGELWQWRESPRGRLAEIIILDQFPRNMFRDTPKSFATDSIALVLAQEAVHVKADTSLTPAEKQFLYMPYMHSESLSTHDVAVKLYSAPELVSNLDFEHRHRDIIARFGRYPHRNAILGRVSTVEEIAFLKEPGSSF</sequence>
<accession>A0ABV7D9I6</accession>
<proteinExistence type="predicted"/>
<dbReference type="Gene3D" id="1.20.58.320">
    <property type="entry name" value="TPR-like"/>
    <property type="match status" value="1"/>
</dbReference>
<gene>
    <name evidence="1" type="ORF">ACFOKA_16575</name>
</gene>
<dbReference type="SUPFAM" id="SSF48452">
    <property type="entry name" value="TPR-like"/>
    <property type="match status" value="1"/>
</dbReference>
<dbReference type="RefSeq" id="WP_194215530.1">
    <property type="nucleotide sequence ID" value="NZ_CP061205.1"/>
</dbReference>
<reference evidence="2" key="1">
    <citation type="journal article" date="2019" name="Int. J. Syst. Evol. Microbiol.">
        <title>The Global Catalogue of Microorganisms (GCM) 10K type strain sequencing project: providing services to taxonomists for standard genome sequencing and annotation.</title>
        <authorList>
            <consortium name="The Broad Institute Genomics Platform"/>
            <consortium name="The Broad Institute Genome Sequencing Center for Infectious Disease"/>
            <person name="Wu L."/>
            <person name="Ma J."/>
        </authorList>
    </citation>
    <scope>NUCLEOTIDE SEQUENCE [LARGE SCALE GENOMIC DNA]</scope>
    <source>
        <strain evidence="2">KCTC 62164</strain>
    </source>
</reference>
<name>A0ABV7D9I6_9PROT</name>
<dbReference type="EMBL" id="JBHRSL010000027">
    <property type="protein sequence ID" value="MFC3053516.1"/>
    <property type="molecule type" value="Genomic_DNA"/>
</dbReference>
<dbReference type="Pfam" id="PF06041">
    <property type="entry name" value="DUF924"/>
    <property type="match status" value="1"/>
</dbReference>
<organism evidence="1 2">
    <name type="scientific">Kordiimonas pumila</name>
    <dbReference type="NCBI Taxonomy" id="2161677"/>
    <lineage>
        <taxon>Bacteria</taxon>
        <taxon>Pseudomonadati</taxon>
        <taxon>Pseudomonadota</taxon>
        <taxon>Alphaproteobacteria</taxon>
        <taxon>Kordiimonadales</taxon>
        <taxon>Kordiimonadaceae</taxon>
        <taxon>Kordiimonas</taxon>
    </lineage>
</organism>